<accession>A0A6J0BY05</accession>
<organism evidence="9">
    <name type="scientific">Neodiprion lecontei</name>
    <name type="common">Redheaded pine sawfly</name>
    <dbReference type="NCBI Taxonomy" id="441921"/>
    <lineage>
        <taxon>Eukaryota</taxon>
        <taxon>Metazoa</taxon>
        <taxon>Ecdysozoa</taxon>
        <taxon>Arthropoda</taxon>
        <taxon>Hexapoda</taxon>
        <taxon>Insecta</taxon>
        <taxon>Pterygota</taxon>
        <taxon>Neoptera</taxon>
        <taxon>Endopterygota</taxon>
        <taxon>Hymenoptera</taxon>
        <taxon>Tenthredinoidea</taxon>
        <taxon>Diprionidae</taxon>
        <taxon>Diprioninae</taxon>
        <taxon>Neodiprion</taxon>
    </lineage>
</organism>
<evidence type="ECO:0000313" key="8">
    <source>
        <dbReference type="Proteomes" id="UP000829291"/>
    </source>
</evidence>
<dbReference type="InParanoid" id="A0A6J0BY05"/>
<dbReference type="FunCoup" id="A0A6J0BY05">
    <property type="interactions" value="538"/>
</dbReference>
<keyword evidence="8" id="KW-1185">Reference proteome</keyword>
<feature type="domain" description="FUZ/MON1/HPS1 first Longin" evidence="5">
    <location>
        <begin position="4"/>
        <end position="125"/>
    </location>
</feature>
<evidence type="ECO:0000256" key="3">
    <source>
        <dbReference type="ARBA" id="ARBA00022490"/>
    </source>
</evidence>
<feature type="domain" description="FUZ/MON1/HPS1 third Longin" evidence="7">
    <location>
        <begin position="287"/>
        <end position="415"/>
    </location>
</feature>
<dbReference type="PANTHER" id="PTHR13559">
    <property type="entry name" value="INTRACELLULAR TRAFFIC PROTEIN-RELATED"/>
    <property type="match status" value="1"/>
</dbReference>
<dbReference type="InterPro" id="IPR043972">
    <property type="entry name" value="FUZ/MON1/HPS1_longin_1"/>
</dbReference>
<feature type="domain" description="FUZ/MON1/HPS1 second Longin" evidence="6">
    <location>
        <begin position="168"/>
        <end position="260"/>
    </location>
</feature>
<dbReference type="GO" id="GO:0005856">
    <property type="term" value="C:cytoskeleton"/>
    <property type="evidence" value="ECO:0007669"/>
    <property type="project" value="UniProtKB-SubCell"/>
</dbReference>
<dbReference type="InterPro" id="IPR043971">
    <property type="entry name" value="FUZ/MON1/HPS1_longin_2"/>
</dbReference>
<dbReference type="PANTHER" id="PTHR13559:SF1">
    <property type="entry name" value="PROTEIN FUZZY HOMOLOG"/>
    <property type="match status" value="1"/>
</dbReference>
<sequence length="420" mass="47013">MTAHVLCLTSSGGIPVFVRKKGDGDMITFSKMASLNGVHMFLKSQNIELLCTDMPDTNVVWKEFEDSILLIAIASGTTNNVLNRFLEAVFSAMILIVGIDEIKNPRNVERLKRDLRVCNPIIDRLLECLDIGDRICAKTDLVDMTDSIMSPENHLLQSCLEGYMECLDSLYGCLLVHGCLAVATESWWSLDPIERKLLIIAATCDGTCTARDLPVFLPNKSPNVAFRLVSVTLVNHVEVLALCGPTPELAETERLAIQSWRSSIDILRAAEQCYPRNFPASVSLDSEILGFLLANHVIGKFVLSRNSQNSKNRVSGTHRLDILRTFYYQAVETFLLSGPSSNRDTEEIDKSVKPSKSKHGQVFEGAKETYWCSEFHKCHALKEGEYVFCVLYTSIVPTHTMRLLSQKTLKSLLADKQVFW</sequence>
<dbReference type="OrthoDB" id="74835at2759"/>
<name>A0A6J0BY05_NEOLC</name>
<evidence type="ECO:0000259" key="5">
    <source>
        <dbReference type="Pfam" id="PF19036"/>
    </source>
</evidence>
<dbReference type="Pfam" id="PF19038">
    <property type="entry name" value="Fuz_longin_3"/>
    <property type="match status" value="1"/>
</dbReference>
<dbReference type="Proteomes" id="UP000829291">
    <property type="component" value="Chromosome 3"/>
</dbReference>
<dbReference type="InterPro" id="IPR026069">
    <property type="entry name" value="Fuzzy"/>
</dbReference>
<gene>
    <name evidence="9" type="primary">LOC107223856</name>
</gene>
<dbReference type="RefSeq" id="XP_015519167.1">
    <property type="nucleotide sequence ID" value="XM_015663681.2"/>
</dbReference>
<evidence type="ECO:0000256" key="1">
    <source>
        <dbReference type="ARBA" id="ARBA00004245"/>
    </source>
</evidence>
<keyword evidence="4" id="KW-0206">Cytoskeleton</keyword>
<protein>
    <submittedName>
        <fullName evidence="9">Protein fuzzy homolog isoform X1</fullName>
    </submittedName>
</protein>
<comment type="subcellular location">
    <subcellularLocation>
        <location evidence="1">Cytoplasm</location>
        <location evidence="1">Cytoskeleton</location>
    </subcellularLocation>
</comment>
<dbReference type="InterPro" id="IPR043970">
    <property type="entry name" value="FUZ/MON1/HPS1_longin_3"/>
</dbReference>
<reference evidence="9" key="1">
    <citation type="submission" date="2025-08" db="UniProtKB">
        <authorList>
            <consortium name="RefSeq"/>
        </authorList>
    </citation>
    <scope>IDENTIFICATION</scope>
    <source>
        <tissue evidence="9">Thorax and Abdomen</tissue>
    </source>
</reference>
<dbReference type="GO" id="GO:0016192">
    <property type="term" value="P:vesicle-mediated transport"/>
    <property type="evidence" value="ECO:0007669"/>
    <property type="project" value="InterPro"/>
</dbReference>
<keyword evidence="3" id="KW-0963">Cytoplasm</keyword>
<comment type="similarity">
    <text evidence="2">Belongs to the fuzzy family.</text>
</comment>
<dbReference type="GeneID" id="107223856"/>
<dbReference type="AlphaFoldDB" id="A0A6J0BY05"/>
<dbReference type="Pfam" id="PF19037">
    <property type="entry name" value="Fuz_longin_2"/>
    <property type="match status" value="1"/>
</dbReference>
<evidence type="ECO:0000259" key="7">
    <source>
        <dbReference type="Pfam" id="PF19038"/>
    </source>
</evidence>
<proteinExistence type="inferred from homology"/>
<dbReference type="Pfam" id="PF19036">
    <property type="entry name" value="Fuz_longin_1"/>
    <property type="match status" value="1"/>
</dbReference>
<dbReference type="GO" id="GO:1905515">
    <property type="term" value="P:non-motile cilium assembly"/>
    <property type="evidence" value="ECO:0007669"/>
    <property type="project" value="TreeGrafter"/>
</dbReference>
<evidence type="ECO:0000256" key="4">
    <source>
        <dbReference type="ARBA" id="ARBA00023212"/>
    </source>
</evidence>
<evidence type="ECO:0000313" key="9">
    <source>
        <dbReference type="RefSeq" id="XP_015519167.1"/>
    </source>
</evidence>
<evidence type="ECO:0000259" key="6">
    <source>
        <dbReference type="Pfam" id="PF19037"/>
    </source>
</evidence>
<dbReference type="CTD" id="34166"/>
<dbReference type="KEGG" id="nlo:107223856"/>
<evidence type="ECO:0000256" key="2">
    <source>
        <dbReference type="ARBA" id="ARBA00008550"/>
    </source>
</evidence>